<reference evidence="11 12" key="1">
    <citation type="submission" date="2018-06" db="EMBL/GenBank/DDBJ databases">
        <authorList>
            <person name="Strepis N."/>
        </authorList>
    </citation>
    <scope>NUCLEOTIDE SEQUENCE [LARGE SCALE GENOMIC DNA]</scope>
    <source>
        <strain evidence="11">LUCI</strain>
    </source>
</reference>
<evidence type="ECO:0000256" key="10">
    <source>
        <dbReference type="HAMAP-Rule" id="MF_00366"/>
    </source>
</evidence>
<dbReference type="SMART" id="SM01409">
    <property type="entry name" value="RNA_pol_Rpb6"/>
    <property type="match status" value="1"/>
</dbReference>
<evidence type="ECO:0000256" key="1">
    <source>
        <dbReference type="ARBA" id="ARBA00006711"/>
    </source>
</evidence>
<accession>A0A498R9T6</accession>
<comment type="subunit">
    <text evidence="10">The RNAP catalytic core consists of 2 alpha, 1 beta, 1 beta' and 1 omega subunit. When a sigma factor is associated with the core the holoenzyme is formed, which can initiate transcription.</text>
</comment>
<sequence>MNLPALEILLNEIDNKYTLAILGAKRAREIEQGSEPLVDNESTKSVTIALNEIAEKRITFMKIKSGIK</sequence>
<keyword evidence="12" id="KW-1185">Reference proteome</keyword>
<dbReference type="GO" id="GO:0006351">
    <property type="term" value="P:DNA-templated transcription"/>
    <property type="evidence" value="ECO:0007669"/>
    <property type="project" value="UniProtKB-UniRule"/>
</dbReference>
<protein>
    <recommendedName>
        <fullName evidence="3 10">DNA-directed RNA polymerase subunit omega</fullName>
        <shortName evidence="10">RNAP omega subunit</shortName>
        <ecNumber evidence="2 10">2.7.7.6</ecNumber>
    </recommendedName>
    <alternativeName>
        <fullName evidence="10">RNA polymerase omega subunit</fullName>
    </alternativeName>
    <alternativeName>
        <fullName evidence="8 10">Transcriptase subunit omega</fullName>
    </alternativeName>
</protein>
<dbReference type="PANTHER" id="PTHR34476:SF1">
    <property type="entry name" value="DNA-DIRECTED RNA POLYMERASE SUBUNIT OMEGA"/>
    <property type="match status" value="1"/>
</dbReference>
<gene>
    <name evidence="10" type="primary">rpoZ</name>
    <name evidence="11" type="ORF">LUCI_3406</name>
</gene>
<dbReference type="GO" id="GO:0003899">
    <property type="term" value="F:DNA-directed RNA polymerase activity"/>
    <property type="evidence" value="ECO:0007669"/>
    <property type="project" value="UniProtKB-UniRule"/>
</dbReference>
<keyword evidence="4 10" id="KW-0240">DNA-directed RNA polymerase</keyword>
<evidence type="ECO:0000256" key="7">
    <source>
        <dbReference type="ARBA" id="ARBA00023163"/>
    </source>
</evidence>
<evidence type="ECO:0000313" key="12">
    <source>
        <dbReference type="Proteomes" id="UP000277811"/>
    </source>
</evidence>
<dbReference type="HAMAP" id="MF_00366">
    <property type="entry name" value="RNApol_bact_RpoZ"/>
    <property type="match status" value="1"/>
</dbReference>
<keyword evidence="6 10" id="KW-0548">Nucleotidyltransferase</keyword>
<dbReference type="GO" id="GO:0003677">
    <property type="term" value="F:DNA binding"/>
    <property type="evidence" value="ECO:0007669"/>
    <property type="project" value="UniProtKB-UniRule"/>
</dbReference>
<dbReference type="PANTHER" id="PTHR34476">
    <property type="entry name" value="DNA-DIRECTED RNA POLYMERASE SUBUNIT OMEGA"/>
    <property type="match status" value="1"/>
</dbReference>
<evidence type="ECO:0000256" key="8">
    <source>
        <dbReference type="ARBA" id="ARBA00029924"/>
    </source>
</evidence>
<evidence type="ECO:0000256" key="4">
    <source>
        <dbReference type="ARBA" id="ARBA00022478"/>
    </source>
</evidence>
<dbReference type="OrthoDB" id="9815459at2"/>
<dbReference type="Pfam" id="PF01192">
    <property type="entry name" value="RNA_pol_Rpb6"/>
    <property type="match status" value="1"/>
</dbReference>
<dbReference type="EC" id="2.7.7.6" evidence="2 10"/>
<dbReference type="InterPro" id="IPR036161">
    <property type="entry name" value="RPB6/omega-like_sf"/>
</dbReference>
<dbReference type="RefSeq" id="WP_122629044.1">
    <property type="nucleotide sequence ID" value="NZ_UPPP01000083.1"/>
</dbReference>
<evidence type="ECO:0000256" key="2">
    <source>
        <dbReference type="ARBA" id="ARBA00012418"/>
    </source>
</evidence>
<dbReference type="SUPFAM" id="SSF63562">
    <property type="entry name" value="RPB6/omega subunit-like"/>
    <property type="match status" value="1"/>
</dbReference>
<organism evidence="11 12">
    <name type="scientific">Lucifera butyrica</name>
    <dbReference type="NCBI Taxonomy" id="1351585"/>
    <lineage>
        <taxon>Bacteria</taxon>
        <taxon>Bacillati</taxon>
        <taxon>Bacillota</taxon>
        <taxon>Negativicutes</taxon>
        <taxon>Veillonellales</taxon>
        <taxon>Veillonellaceae</taxon>
        <taxon>Lucifera</taxon>
    </lineage>
</organism>
<evidence type="ECO:0000313" key="11">
    <source>
        <dbReference type="EMBL" id="VBB08141.1"/>
    </source>
</evidence>
<name>A0A498R9T6_9FIRM</name>
<evidence type="ECO:0000256" key="3">
    <source>
        <dbReference type="ARBA" id="ARBA00013725"/>
    </source>
</evidence>
<keyword evidence="7 10" id="KW-0804">Transcription</keyword>
<comment type="catalytic activity">
    <reaction evidence="9 10">
        <text>RNA(n) + a ribonucleoside 5'-triphosphate = RNA(n+1) + diphosphate</text>
        <dbReference type="Rhea" id="RHEA:21248"/>
        <dbReference type="Rhea" id="RHEA-COMP:14527"/>
        <dbReference type="Rhea" id="RHEA-COMP:17342"/>
        <dbReference type="ChEBI" id="CHEBI:33019"/>
        <dbReference type="ChEBI" id="CHEBI:61557"/>
        <dbReference type="ChEBI" id="CHEBI:140395"/>
        <dbReference type="EC" id="2.7.7.6"/>
    </reaction>
</comment>
<comment type="similarity">
    <text evidence="1 10">Belongs to the RNA polymerase subunit omega family.</text>
</comment>
<dbReference type="InterPro" id="IPR003716">
    <property type="entry name" value="DNA-dir_RNA_pol_omega"/>
</dbReference>
<dbReference type="NCBIfam" id="TIGR00690">
    <property type="entry name" value="rpoZ"/>
    <property type="match status" value="1"/>
</dbReference>
<evidence type="ECO:0000256" key="9">
    <source>
        <dbReference type="ARBA" id="ARBA00048552"/>
    </source>
</evidence>
<dbReference type="GO" id="GO:0000428">
    <property type="term" value="C:DNA-directed RNA polymerase complex"/>
    <property type="evidence" value="ECO:0007669"/>
    <property type="project" value="UniProtKB-KW"/>
</dbReference>
<evidence type="ECO:0000256" key="6">
    <source>
        <dbReference type="ARBA" id="ARBA00022695"/>
    </source>
</evidence>
<keyword evidence="5 10" id="KW-0808">Transferase</keyword>
<dbReference type="EMBL" id="UPPP01000083">
    <property type="protein sequence ID" value="VBB08141.1"/>
    <property type="molecule type" value="Genomic_DNA"/>
</dbReference>
<dbReference type="InterPro" id="IPR006110">
    <property type="entry name" value="Pol_omega/Rpo6/RPB6"/>
</dbReference>
<dbReference type="Gene3D" id="3.90.940.10">
    <property type="match status" value="1"/>
</dbReference>
<comment type="function">
    <text evidence="10">Promotes RNA polymerase assembly. Latches the N- and C-terminal regions of the beta' subunit thereby facilitating its interaction with the beta and alpha subunits.</text>
</comment>
<dbReference type="Proteomes" id="UP000277811">
    <property type="component" value="Unassembled WGS sequence"/>
</dbReference>
<evidence type="ECO:0000256" key="5">
    <source>
        <dbReference type="ARBA" id="ARBA00022679"/>
    </source>
</evidence>
<proteinExistence type="inferred from homology"/>
<dbReference type="AlphaFoldDB" id="A0A498R9T6"/>